<proteinExistence type="inferred from homology"/>
<dbReference type="InterPro" id="IPR006300">
    <property type="entry name" value="FlgB"/>
</dbReference>
<evidence type="ECO:0000313" key="8">
    <source>
        <dbReference type="EMBL" id="MDZ7282805.1"/>
    </source>
</evidence>
<comment type="similarity">
    <text evidence="2 7">Belongs to the flagella basal body rod proteins family.</text>
</comment>
<name>A0ABU5LSX7_9SPHN</name>
<sequence length="114" mass="11714">MDALTPLIIAKALDGLTARAEASAANIANASTRGYRPMRVDFEDSLRAAAGQGAAAVAGVRPDRVTAALPVFGNEARLDLELATASATSMRYAALVDVLGREMGLMRAALAGGR</sequence>
<evidence type="ECO:0000256" key="7">
    <source>
        <dbReference type="PIRNR" id="PIRNR002889"/>
    </source>
</evidence>
<accession>A0ABU5LSX7</accession>
<evidence type="ECO:0000313" key="9">
    <source>
        <dbReference type="Proteomes" id="UP001292182"/>
    </source>
</evidence>
<protein>
    <recommendedName>
        <fullName evidence="3 7">Flagellar basal body rod protein FlgB</fullName>
    </recommendedName>
</protein>
<dbReference type="PIRSF" id="PIRSF002889">
    <property type="entry name" value="Rod_FlgB"/>
    <property type="match status" value="1"/>
</dbReference>
<organism evidence="8 9">
    <name type="scientific">Sphingomonas sanguinis</name>
    <dbReference type="NCBI Taxonomy" id="33051"/>
    <lineage>
        <taxon>Bacteria</taxon>
        <taxon>Pseudomonadati</taxon>
        <taxon>Pseudomonadota</taxon>
        <taxon>Alphaproteobacteria</taxon>
        <taxon>Sphingomonadales</taxon>
        <taxon>Sphingomonadaceae</taxon>
        <taxon>Sphingomonas</taxon>
    </lineage>
</organism>
<evidence type="ECO:0000256" key="3">
    <source>
        <dbReference type="ARBA" id="ARBA00014376"/>
    </source>
</evidence>
<comment type="function">
    <text evidence="5 7">Structural component of flagellum, the bacterial motility apparatus. Part of the rod structure of flagellar basal body.</text>
</comment>
<evidence type="ECO:0000256" key="1">
    <source>
        <dbReference type="ARBA" id="ARBA00004117"/>
    </source>
</evidence>
<dbReference type="PROSITE" id="PS00588">
    <property type="entry name" value="FLAGELLA_BB_ROD"/>
    <property type="match status" value="1"/>
</dbReference>
<keyword evidence="4 7" id="KW-0975">Bacterial flagellum</keyword>
<evidence type="ECO:0000256" key="4">
    <source>
        <dbReference type="ARBA" id="ARBA00023143"/>
    </source>
</evidence>
<dbReference type="Proteomes" id="UP001292182">
    <property type="component" value="Unassembled WGS sequence"/>
</dbReference>
<dbReference type="RefSeq" id="WP_322539664.1">
    <property type="nucleotide sequence ID" value="NZ_JAOBTW010000012.1"/>
</dbReference>
<evidence type="ECO:0000256" key="6">
    <source>
        <dbReference type="ARBA" id="ARBA00026072"/>
    </source>
</evidence>
<keyword evidence="9" id="KW-1185">Reference proteome</keyword>
<evidence type="ECO:0000256" key="2">
    <source>
        <dbReference type="ARBA" id="ARBA00009677"/>
    </source>
</evidence>
<evidence type="ECO:0000256" key="5">
    <source>
        <dbReference type="ARBA" id="ARBA00024934"/>
    </source>
</evidence>
<comment type="subcellular location">
    <subcellularLocation>
        <location evidence="1 7">Bacterial flagellum basal body</location>
    </subcellularLocation>
</comment>
<comment type="subunit">
    <text evidence="6">The basal body constitutes a major portion of the flagellar organelle and consists of a number of rings mounted on a central rod. In Gram-negative bacteria, at least four rings, L, P, S and M are present, whereas Gram-positive bacteria lack the L and P rings. The rod consists of about 26 subunits of FlgG in the distal portion, and FlgB, FlgC and FlgF build up the proximal portion of the rod with about 6 subunits each. Rod assembly occurs by export via the flagellum-specific pathway of its constituent proteins and by their incorporation into the rod structure in the probable order of FlgB, FlgC, FlgF and FlgG. Another protein, FliE, also assembles onto the stable rod structure.</text>
</comment>
<dbReference type="EMBL" id="JAOBTW010000012">
    <property type="protein sequence ID" value="MDZ7282805.1"/>
    <property type="molecule type" value="Genomic_DNA"/>
</dbReference>
<comment type="caution">
    <text evidence="8">The sequence shown here is derived from an EMBL/GenBank/DDBJ whole genome shotgun (WGS) entry which is preliminary data.</text>
</comment>
<reference evidence="9" key="1">
    <citation type="submission" date="2023-07" db="EMBL/GenBank/DDBJ databases">
        <title>Whole genome sequence analysis of rice epiphytic Sphingomonas sanguinis OsEp_Plm_15B2.</title>
        <authorList>
            <person name="Sahu K.P."/>
            <person name="Asharani P."/>
            <person name="Reddy B."/>
            <person name="Kumar A."/>
        </authorList>
    </citation>
    <scope>NUCLEOTIDE SEQUENCE [LARGE SCALE GENOMIC DNA]</scope>
    <source>
        <strain evidence="9">OsEp_Plm_15B2</strain>
    </source>
</reference>
<gene>
    <name evidence="8" type="ORF">N4G62_12280</name>
</gene>
<dbReference type="InterPro" id="IPR019776">
    <property type="entry name" value="Flagellar_basal_body_rod_CS"/>
</dbReference>